<dbReference type="RefSeq" id="WP_103918858.1">
    <property type="nucleotide sequence ID" value="NZ_FMSV02000123.1"/>
</dbReference>
<dbReference type="Proteomes" id="UP000236724">
    <property type="component" value="Unassembled WGS sequence"/>
</dbReference>
<evidence type="ECO:0000313" key="2">
    <source>
        <dbReference type="Proteomes" id="UP000236724"/>
    </source>
</evidence>
<organism evidence="1 2">
    <name type="scientific">Candidatus Venteria ishoeyi</name>
    <dbReference type="NCBI Taxonomy" id="1899563"/>
    <lineage>
        <taxon>Bacteria</taxon>
        <taxon>Pseudomonadati</taxon>
        <taxon>Pseudomonadota</taxon>
        <taxon>Gammaproteobacteria</taxon>
        <taxon>Thiotrichales</taxon>
        <taxon>Thiotrichaceae</taxon>
        <taxon>Venteria</taxon>
    </lineage>
</organism>
<dbReference type="EMBL" id="FMSV02000123">
    <property type="protein sequence ID" value="SEH04837.1"/>
    <property type="molecule type" value="Genomic_DNA"/>
</dbReference>
<dbReference type="AlphaFoldDB" id="A0A1H6F3W3"/>
<keyword evidence="2" id="KW-1185">Reference proteome</keyword>
<protein>
    <submittedName>
        <fullName evidence="1">Uncharacterized protein</fullName>
    </submittedName>
</protein>
<sequence>MKKILLLHVDYEQSLTWDAEEVVKHWYTLFPAQALKESDGKQLDDNVVSTYFARLAADEEKVTLWRERLADLSGFMRCLNESVARQANKEDKWH</sequence>
<gene>
    <name evidence="1" type="ORF">MBHS_00689</name>
</gene>
<reference evidence="1 2" key="1">
    <citation type="submission" date="2016-10" db="EMBL/GenBank/DDBJ databases">
        <authorList>
            <person name="de Groot N.N."/>
        </authorList>
    </citation>
    <scope>NUCLEOTIDE SEQUENCE [LARGE SCALE GENOMIC DNA]</scope>
    <source>
        <strain evidence="1">MBHS1</strain>
    </source>
</reference>
<dbReference type="OrthoDB" id="6315893at2"/>
<evidence type="ECO:0000313" key="1">
    <source>
        <dbReference type="EMBL" id="SEH04837.1"/>
    </source>
</evidence>
<proteinExistence type="predicted"/>
<accession>A0A1H6F3W3</accession>
<name>A0A1H6F3W3_9GAMM</name>